<evidence type="ECO:0000256" key="1">
    <source>
        <dbReference type="SAM" id="MobiDB-lite"/>
    </source>
</evidence>
<sequence>MFVFLRRTAILLASLQGLLLVLLPCAALAVQTAPPSPGAIKIDNRLTGTADTVTVTGLTPGDTVRVYADEAGAALLGSAAAASASAVVSVAQLGVEAGFVYVTVTSPASSESRRIVKSFSAEPISHAPAAGAVTVVNEPAGTADKVTVKGLHAGDTVKVYRARTDTTALAAASVPSSGTAELPVDQLGGTAGYIYVTVTEAGKRESPKMQKAYDGEALTVPPAAGSIHIVNRLNGTNDSVTVTGLLAGDVVKVYADEAAASPLGSAAVAAGQSSAEVTVAQLSPSSGTGRVYVTLTRSPRLESRRVAKLFSEEPVSPPLLPAQITVLNYRVGMSDEVIVAGIEPGDTLRVYADESGSSVQASAVAAPGETSVVLRAAVLSGTGGFIYVSVQNAGKAESGRVRKGLPDQEPTPAPDPSDIAVQNNGGLIDLVAVKRLAPGDVVRVYADEAASAALGNAVVAYGSTEAAVSLSQVGAQDGLIYVTVTRAPNAESRRVAKSFAAVRQTSPPQAANIRIGNEIGTSSDTITVKGLTAGDTVKVYANSYISGEMASGIVLSGNGSVTLAVSQLDQAGGTVYITAVSPGKTESRRTVKAYAAEGASIAPDRSFIRVDNVAGSSDTIAVSGLAAGDTVKVYAAEAASIPLATAVVAEGSTQAAANVSQLGSGYGVVYVSVTSPGRTESGRVPKIYAAEPVAATLSALQMTVLNAAGGSPDEVTVYGLQSGDTVRLYNSETDAVVMVNLRGESAAATAIAGQSSLTFDALQLSPGGGALYVTVQSSGKLESGRAMKAYPAE</sequence>
<evidence type="ECO:0000256" key="2">
    <source>
        <dbReference type="SAM" id="SignalP"/>
    </source>
</evidence>
<dbReference type="OrthoDB" id="1489161at2"/>
<feature type="chain" id="PRO_5020909851" evidence="2">
    <location>
        <begin position="30"/>
        <end position="793"/>
    </location>
</feature>
<reference evidence="3 4" key="1">
    <citation type="submission" date="2019-02" db="EMBL/GenBank/DDBJ databases">
        <title>Paenibacillus sp. nov., isolated from surface-sterilized tissue of Thalictrum simplex L.</title>
        <authorList>
            <person name="Tuo L."/>
        </authorList>
    </citation>
    <scope>NUCLEOTIDE SEQUENCE [LARGE SCALE GENOMIC DNA]</scope>
    <source>
        <strain evidence="3 4">N2SHLJ1</strain>
    </source>
</reference>
<dbReference type="EMBL" id="SIRE01000004">
    <property type="protein sequence ID" value="TBL80603.1"/>
    <property type="molecule type" value="Genomic_DNA"/>
</dbReference>
<organism evidence="3 4">
    <name type="scientific">Paenibacillus thalictri</name>
    <dbReference type="NCBI Taxonomy" id="2527873"/>
    <lineage>
        <taxon>Bacteria</taxon>
        <taxon>Bacillati</taxon>
        <taxon>Bacillota</taxon>
        <taxon>Bacilli</taxon>
        <taxon>Bacillales</taxon>
        <taxon>Paenibacillaceae</taxon>
        <taxon>Paenibacillus</taxon>
    </lineage>
</organism>
<keyword evidence="2" id="KW-0732">Signal</keyword>
<name>A0A4Q9DXM0_9BACL</name>
<evidence type="ECO:0000313" key="4">
    <source>
        <dbReference type="Proteomes" id="UP000293142"/>
    </source>
</evidence>
<proteinExistence type="predicted"/>
<feature type="region of interest" description="Disordered" evidence="1">
    <location>
        <begin position="398"/>
        <end position="418"/>
    </location>
</feature>
<dbReference type="AlphaFoldDB" id="A0A4Q9DXM0"/>
<evidence type="ECO:0000313" key="3">
    <source>
        <dbReference type="EMBL" id="TBL80603.1"/>
    </source>
</evidence>
<feature type="signal peptide" evidence="2">
    <location>
        <begin position="1"/>
        <end position="29"/>
    </location>
</feature>
<keyword evidence="4" id="KW-1185">Reference proteome</keyword>
<protein>
    <submittedName>
        <fullName evidence="3">Uncharacterized protein</fullName>
    </submittedName>
</protein>
<dbReference type="RefSeq" id="WP_131012204.1">
    <property type="nucleotide sequence ID" value="NZ_SIRE01000004.1"/>
</dbReference>
<dbReference type="Proteomes" id="UP000293142">
    <property type="component" value="Unassembled WGS sequence"/>
</dbReference>
<accession>A0A4Q9DXM0</accession>
<comment type="caution">
    <text evidence="3">The sequence shown here is derived from an EMBL/GenBank/DDBJ whole genome shotgun (WGS) entry which is preliminary data.</text>
</comment>
<gene>
    <name evidence="3" type="ORF">EYB31_05075</name>
</gene>